<dbReference type="EMBL" id="JAJSOF020000019">
    <property type="protein sequence ID" value="KAJ4438868.1"/>
    <property type="molecule type" value="Genomic_DNA"/>
</dbReference>
<proteinExistence type="predicted"/>
<dbReference type="Proteomes" id="UP001148838">
    <property type="component" value="Unassembled WGS sequence"/>
</dbReference>
<comment type="caution">
    <text evidence="1">The sequence shown here is derived from an EMBL/GenBank/DDBJ whole genome shotgun (WGS) entry which is preliminary data.</text>
</comment>
<sequence length="206" mass="23119">MNPGSSTESYPAFAHIGLRENPGKNLNQLLLELVPQDLLVSPQKSRTPGFSFTLRKKNPVVSGQGFLRRHPKLSLRKPEAKSVNRILAFNMDEIQRVYSKLESLFSKFNFPARRIYNLDETEVSTVHTTSRIIASKGSKQVGTIISWERGKNITVCCAVSAAGHYIPPMFIFPRQRMSPQLKCDGPTGALYKCSKNGWMTSELFTV</sequence>
<name>A0ABQ8SXB8_PERAM</name>
<protein>
    <recommendedName>
        <fullName evidence="3">DDE-1 domain-containing protein</fullName>
    </recommendedName>
</protein>
<accession>A0ABQ8SXB8</accession>
<evidence type="ECO:0000313" key="1">
    <source>
        <dbReference type="EMBL" id="KAJ4438868.1"/>
    </source>
</evidence>
<organism evidence="1 2">
    <name type="scientific">Periplaneta americana</name>
    <name type="common">American cockroach</name>
    <name type="synonym">Blatta americana</name>
    <dbReference type="NCBI Taxonomy" id="6978"/>
    <lineage>
        <taxon>Eukaryota</taxon>
        <taxon>Metazoa</taxon>
        <taxon>Ecdysozoa</taxon>
        <taxon>Arthropoda</taxon>
        <taxon>Hexapoda</taxon>
        <taxon>Insecta</taxon>
        <taxon>Pterygota</taxon>
        <taxon>Neoptera</taxon>
        <taxon>Polyneoptera</taxon>
        <taxon>Dictyoptera</taxon>
        <taxon>Blattodea</taxon>
        <taxon>Blattoidea</taxon>
        <taxon>Blattidae</taxon>
        <taxon>Blattinae</taxon>
        <taxon>Periplaneta</taxon>
    </lineage>
</organism>
<keyword evidence="2" id="KW-1185">Reference proteome</keyword>
<evidence type="ECO:0000313" key="2">
    <source>
        <dbReference type="Proteomes" id="UP001148838"/>
    </source>
</evidence>
<dbReference type="PANTHER" id="PTHR19303:SF74">
    <property type="entry name" value="POGO TRANSPOSABLE ELEMENT WITH KRAB DOMAIN"/>
    <property type="match status" value="1"/>
</dbReference>
<dbReference type="InterPro" id="IPR050863">
    <property type="entry name" value="CenT-Element_Derived"/>
</dbReference>
<evidence type="ECO:0008006" key="3">
    <source>
        <dbReference type="Google" id="ProtNLM"/>
    </source>
</evidence>
<reference evidence="1 2" key="1">
    <citation type="journal article" date="2022" name="Allergy">
        <title>Genome assembly and annotation of Periplaneta americana reveal a comprehensive cockroach allergen profile.</title>
        <authorList>
            <person name="Wang L."/>
            <person name="Xiong Q."/>
            <person name="Saelim N."/>
            <person name="Wang L."/>
            <person name="Nong W."/>
            <person name="Wan A.T."/>
            <person name="Shi M."/>
            <person name="Liu X."/>
            <person name="Cao Q."/>
            <person name="Hui J.H.L."/>
            <person name="Sookrung N."/>
            <person name="Leung T.F."/>
            <person name="Tungtrongchitr A."/>
            <person name="Tsui S.K.W."/>
        </authorList>
    </citation>
    <scope>NUCLEOTIDE SEQUENCE [LARGE SCALE GENOMIC DNA]</scope>
    <source>
        <strain evidence="1">PWHHKU_190912</strain>
    </source>
</reference>
<dbReference type="PANTHER" id="PTHR19303">
    <property type="entry name" value="TRANSPOSON"/>
    <property type="match status" value="1"/>
</dbReference>
<gene>
    <name evidence="1" type="ORF">ANN_14821</name>
</gene>